<keyword evidence="4" id="KW-1185">Reference proteome</keyword>
<dbReference type="InParanoid" id="A2ELE8"/>
<feature type="transmembrane region" description="Helical" evidence="2">
    <location>
        <begin position="75"/>
        <end position="103"/>
    </location>
</feature>
<dbReference type="EMBL" id="DS113421">
    <property type="protein sequence ID" value="EAY06550.1"/>
    <property type="molecule type" value="Genomic_DNA"/>
</dbReference>
<gene>
    <name evidence="3" type="ORF">TVAG_358400</name>
</gene>
<dbReference type="VEuPathDB" id="TrichDB:TVAGG3_0266250"/>
<accession>A2ELE8</accession>
<feature type="transmembrane region" description="Helical" evidence="2">
    <location>
        <begin position="124"/>
        <end position="148"/>
    </location>
</feature>
<dbReference type="VEuPathDB" id="TrichDB:TVAG_358400"/>
<evidence type="ECO:0000256" key="1">
    <source>
        <dbReference type="SAM" id="MobiDB-lite"/>
    </source>
</evidence>
<evidence type="ECO:0000313" key="3">
    <source>
        <dbReference type="EMBL" id="EAY06550.1"/>
    </source>
</evidence>
<reference evidence="3" key="2">
    <citation type="journal article" date="2007" name="Science">
        <title>Draft genome sequence of the sexually transmitted pathogen Trichomonas vaginalis.</title>
        <authorList>
            <person name="Carlton J.M."/>
            <person name="Hirt R.P."/>
            <person name="Silva J.C."/>
            <person name="Delcher A.L."/>
            <person name="Schatz M."/>
            <person name="Zhao Q."/>
            <person name="Wortman J.R."/>
            <person name="Bidwell S.L."/>
            <person name="Alsmark U.C.M."/>
            <person name="Besteiro S."/>
            <person name="Sicheritz-Ponten T."/>
            <person name="Noel C.J."/>
            <person name="Dacks J.B."/>
            <person name="Foster P.G."/>
            <person name="Simillion C."/>
            <person name="Van de Peer Y."/>
            <person name="Miranda-Saavedra D."/>
            <person name="Barton G.J."/>
            <person name="Westrop G.D."/>
            <person name="Mueller S."/>
            <person name="Dessi D."/>
            <person name="Fiori P.L."/>
            <person name="Ren Q."/>
            <person name="Paulsen I."/>
            <person name="Zhang H."/>
            <person name="Bastida-Corcuera F.D."/>
            <person name="Simoes-Barbosa A."/>
            <person name="Brown M.T."/>
            <person name="Hayes R.D."/>
            <person name="Mukherjee M."/>
            <person name="Okumura C.Y."/>
            <person name="Schneider R."/>
            <person name="Smith A.J."/>
            <person name="Vanacova S."/>
            <person name="Villalvazo M."/>
            <person name="Haas B.J."/>
            <person name="Pertea M."/>
            <person name="Feldblyum T.V."/>
            <person name="Utterback T.R."/>
            <person name="Shu C.L."/>
            <person name="Osoegawa K."/>
            <person name="de Jong P.J."/>
            <person name="Hrdy I."/>
            <person name="Horvathova L."/>
            <person name="Zubacova Z."/>
            <person name="Dolezal P."/>
            <person name="Malik S.B."/>
            <person name="Logsdon J.M. Jr."/>
            <person name="Henze K."/>
            <person name="Gupta A."/>
            <person name="Wang C.C."/>
            <person name="Dunne R.L."/>
            <person name="Upcroft J.A."/>
            <person name="Upcroft P."/>
            <person name="White O."/>
            <person name="Salzberg S.L."/>
            <person name="Tang P."/>
            <person name="Chiu C.-H."/>
            <person name="Lee Y.-S."/>
            <person name="Embley T.M."/>
            <person name="Coombs G.H."/>
            <person name="Mottram J.C."/>
            <person name="Tachezy J."/>
            <person name="Fraser-Liggett C.M."/>
            <person name="Johnson P.J."/>
        </authorList>
    </citation>
    <scope>NUCLEOTIDE SEQUENCE [LARGE SCALE GENOMIC DNA]</scope>
    <source>
        <strain evidence="3">G3</strain>
    </source>
</reference>
<evidence type="ECO:0000313" key="4">
    <source>
        <dbReference type="Proteomes" id="UP000001542"/>
    </source>
</evidence>
<dbReference type="AlphaFoldDB" id="A2ELE8"/>
<keyword evidence="2" id="KW-1133">Transmembrane helix</keyword>
<organism evidence="3 4">
    <name type="scientific">Trichomonas vaginalis (strain ATCC PRA-98 / G3)</name>
    <dbReference type="NCBI Taxonomy" id="412133"/>
    <lineage>
        <taxon>Eukaryota</taxon>
        <taxon>Metamonada</taxon>
        <taxon>Parabasalia</taxon>
        <taxon>Trichomonadida</taxon>
        <taxon>Trichomonadidae</taxon>
        <taxon>Trichomonas</taxon>
    </lineage>
</organism>
<feature type="compositionally biased region" description="Low complexity" evidence="1">
    <location>
        <begin position="483"/>
        <end position="515"/>
    </location>
</feature>
<dbReference type="Proteomes" id="UP000001542">
    <property type="component" value="Unassembled WGS sequence"/>
</dbReference>
<proteinExistence type="predicted"/>
<reference evidence="3" key="1">
    <citation type="submission" date="2006-10" db="EMBL/GenBank/DDBJ databases">
        <authorList>
            <person name="Amadeo P."/>
            <person name="Zhao Q."/>
            <person name="Wortman J."/>
            <person name="Fraser-Liggett C."/>
            <person name="Carlton J."/>
        </authorList>
    </citation>
    <scope>NUCLEOTIDE SEQUENCE</scope>
    <source>
        <strain evidence="3">G3</strain>
    </source>
</reference>
<protein>
    <submittedName>
        <fullName evidence="3">Uncharacterized protein</fullName>
    </submittedName>
</protein>
<evidence type="ECO:0000256" key="2">
    <source>
        <dbReference type="SAM" id="Phobius"/>
    </source>
</evidence>
<keyword evidence="2" id="KW-0812">Transmembrane</keyword>
<keyword evidence="2" id="KW-0472">Membrane</keyword>
<feature type="region of interest" description="Disordered" evidence="1">
    <location>
        <begin position="463"/>
        <end position="517"/>
    </location>
</feature>
<sequence length="532" mass="60436">MEKIDSVKENAVDKLHDYIDDYTKPYTDMLQEAADNTSVLATDLQDLIDSYFSEEKLNGYCQQYNFSSVEHIGKMINGVITVFFFFTFICSLVGIIWMARIFYGHRCCSKCTASCTCCKVCCGGWCYFCCGSCSTLIGCTLVIIFPFFSSTVNYYSKSILPELFGSKAIDVIVEPFQFQLADETIYVKPYKLTFPQGNLLDAIWPEDPDENATFIGSLMSGIKTFFNSTAFSDGFQYTMHTIIPAFVKQMIYNQIEENVKPQIDDYVPENIHSNEMIDSKIQLIYEKLQDIEDELNKPENTHLTPEDKEAIRARMKAVNISIDCNESIPENESQLCLAYSYAHVVQHSIKTNFVDKLIEKDTFYKETAHELGKGVSELYNYSVDTIGNLSKAVYYNSLGLLKASQVSATFNAISSPLYQYAYRQAKISLYNFLCFFGLFITAISYWIRRSGMLMPDKVEGYSDGDYSGSQRGRGGADMRTKYGKTSSSGSAKYSYSSSSSKKSYSKSSYSYSKSDSFYKGREQDKFVTRHFF</sequence>
<name>A2ELE8_TRIV3</name>
<feature type="transmembrane region" description="Helical" evidence="2">
    <location>
        <begin position="429"/>
        <end position="447"/>
    </location>
</feature>